<dbReference type="Gene3D" id="1.10.30.50">
    <property type="match status" value="1"/>
</dbReference>
<dbReference type="InterPro" id="IPR003615">
    <property type="entry name" value="HNH_nuc"/>
</dbReference>
<gene>
    <name evidence="6" type="ORF">CLTHE_14030</name>
</gene>
<evidence type="ECO:0000256" key="2">
    <source>
        <dbReference type="ARBA" id="ARBA00022801"/>
    </source>
</evidence>
<dbReference type="GO" id="GO:0008270">
    <property type="term" value="F:zinc ion binding"/>
    <property type="evidence" value="ECO:0007669"/>
    <property type="project" value="InterPro"/>
</dbReference>
<comment type="similarity">
    <text evidence="3">Belongs to the HNH nuclease family.</text>
</comment>
<dbReference type="CDD" id="cd00085">
    <property type="entry name" value="HNHc"/>
    <property type="match status" value="1"/>
</dbReference>
<dbReference type="Proteomes" id="UP000191448">
    <property type="component" value="Unassembled WGS sequence"/>
</dbReference>
<reference evidence="6 7" key="1">
    <citation type="submission" date="2016-02" db="EMBL/GenBank/DDBJ databases">
        <title>Genome sequence of Clostridium thermobutyricum DSM 4928.</title>
        <authorList>
            <person name="Poehlein A."/>
            <person name="Daniel R."/>
        </authorList>
    </citation>
    <scope>NUCLEOTIDE SEQUENCE [LARGE SCALE GENOMIC DNA]</scope>
    <source>
        <strain evidence="6 7">DSM 4928</strain>
    </source>
</reference>
<organism evidence="6 7">
    <name type="scientific">Clostridium thermobutyricum DSM 4928</name>
    <dbReference type="NCBI Taxonomy" id="1121339"/>
    <lineage>
        <taxon>Bacteria</taxon>
        <taxon>Bacillati</taxon>
        <taxon>Bacillota</taxon>
        <taxon>Clostridia</taxon>
        <taxon>Eubacteriales</taxon>
        <taxon>Clostridiaceae</taxon>
        <taxon>Clostridium</taxon>
    </lineage>
</organism>
<dbReference type="PANTHER" id="PTHR41286">
    <property type="entry name" value="HNH NUCLEASE YAJD-RELATED"/>
    <property type="match status" value="1"/>
</dbReference>
<dbReference type="PANTHER" id="PTHR41286:SF1">
    <property type="entry name" value="HNH NUCLEASE YAJD-RELATED"/>
    <property type="match status" value="1"/>
</dbReference>
<dbReference type="GO" id="GO:0003676">
    <property type="term" value="F:nucleic acid binding"/>
    <property type="evidence" value="ECO:0007669"/>
    <property type="project" value="InterPro"/>
</dbReference>
<evidence type="ECO:0000259" key="5">
    <source>
        <dbReference type="SMART" id="SM00507"/>
    </source>
</evidence>
<dbReference type="AlphaFoldDB" id="A0A1V4SWM0"/>
<proteinExistence type="inferred from homology"/>
<evidence type="ECO:0000313" key="6">
    <source>
        <dbReference type="EMBL" id="OPX47832.1"/>
    </source>
</evidence>
<dbReference type="OrthoDB" id="9811997at2"/>
<keyword evidence="6" id="KW-0255">Endonuclease</keyword>
<name>A0A1V4SWM0_9CLOT</name>
<dbReference type="RefSeq" id="WP_080022620.1">
    <property type="nucleotide sequence ID" value="NZ_LTAY01000037.1"/>
</dbReference>
<dbReference type="InterPro" id="IPR002711">
    <property type="entry name" value="HNH"/>
</dbReference>
<dbReference type="SMART" id="SM00507">
    <property type="entry name" value="HNHc"/>
    <property type="match status" value="1"/>
</dbReference>
<feature type="domain" description="HNH nuclease" evidence="5">
    <location>
        <begin position="26"/>
        <end position="82"/>
    </location>
</feature>
<dbReference type="GO" id="GO:0004519">
    <property type="term" value="F:endonuclease activity"/>
    <property type="evidence" value="ECO:0007669"/>
    <property type="project" value="UniProtKB-KW"/>
</dbReference>
<dbReference type="EMBL" id="LTAY01000037">
    <property type="protein sequence ID" value="OPX47832.1"/>
    <property type="molecule type" value="Genomic_DNA"/>
</dbReference>
<evidence type="ECO:0000313" key="7">
    <source>
        <dbReference type="Proteomes" id="UP000191448"/>
    </source>
</evidence>
<keyword evidence="2" id="KW-0378">Hydrolase</keyword>
<dbReference type="GO" id="GO:0016787">
    <property type="term" value="F:hydrolase activity"/>
    <property type="evidence" value="ECO:0007669"/>
    <property type="project" value="UniProtKB-KW"/>
</dbReference>
<dbReference type="Pfam" id="PF01844">
    <property type="entry name" value="HNH"/>
    <property type="match status" value="1"/>
</dbReference>
<evidence type="ECO:0000256" key="4">
    <source>
        <dbReference type="ARBA" id="ARBA00040194"/>
    </source>
</evidence>
<evidence type="ECO:0000256" key="1">
    <source>
        <dbReference type="ARBA" id="ARBA00022722"/>
    </source>
</evidence>
<evidence type="ECO:0000256" key="3">
    <source>
        <dbReference type="ARBA" id="ARBA00038412"/>
    </source>
</evidence>
<comment type="caution">
    <text evidence="6">The sequence shown here is derived from an EMBL/GenBank/DDBJ whole genome shotgun (WGS) entry which is preliminary data.</text>
</comment>
<dbReference type="GO" id="GO:0005829">
    <property type="term" value="C:cytosol"/>
    <property type="evidence" value="ECO:0007669"/>
    <property type="project" value="TreeGrafter"/>
</dbReference>
<keyword evidence="1" id="KW-0540">Nuclease</keyword>
<accession>A0A1V4SWM0</accession>
<protein>
    <recommendedName>
        <fullName evidence="4">Putative HNH nuclease YajD</fullName>
    </recommendedName>
</protein>
<sequence>MNVDKIRELIATGKLIQFYKCKAWRQLRLKAIERDDNECQMCKALGKVHEVDNVHHIEEVKDFPERALDLNNLICLCYYHHNLVHERGIKLNNKEKKIFDDEKW</sequence>